<dbReference type="AlphaFoldDB" id="A0A0A9AXP8"/>
<evidence type="ECO:0000313" key="2">
    <source>
        <dbReference type="EMBL" id="JAD54618.1"/>
    </source>
</evidence>
<organism evidence="2">
    <name type="scientific">Arundo donax</name>
    <name type="common">Giant reed</name>
    <name type="synonym">Donax arundinaceus</name>
    <dbReference type="NCBI Taxonomy" id="35708"/>
    <lineage>
        <taxon>Eukaryota</taxon>
        <taxon>Viridiplantae</taxon>
        <taxon>Streptophyta</taxon>
        <taxon>Embryophyta</taxon>
        <taxon>Tracheophyta</taxon>
        <taxon>Spermatophyta</taxon>
        <taxon>Magnoliopsida</taxon>
        <taxon>Liliopsida</taxon>
        <taxon>Poales</taxon>
        <taxon>Poaceae</taxon>
        <taxon>PACMAD clade</taxon>
        <taxon>Arundinoideae</taxon>
        <taxon>Arundineae</taxon>
        <taxon>Arundo</taxon>
    </lineage>
</organism>
<proteinExistence type="predicted"/>
<evidence type="ECO:0000256" key="1">
    <source>
        <dbReference type="SAM" id="MobiDB-lite"/>
    </source>
</evidence>
<name>A0A0A9AXP8_ARUDO</name>
<sequence length="20" mass="2308">MWSAESMWSDLVPIGLKTQK</sequence>
<feature type="region of interest" description="Disordered" evidence="1">
    <location>
        <begin position="1"/>
        <end position="20"/>
    </location>
</feature>
<reference evidence="2" key="2">
    <citation type="journal article" date="2015" name="Data Brief">
        <title>Shoot transcriptome of the giant reed, Arundo donax.</title>
        <authorList>
            <person name="Barrero R.A."/>
            <person name="Guerrero F.D."/>
            <person name="Moolhuijzen P."/>
            <person name="Goolsby J.A."/>
            <person name="Tidwell J."/>
            <person name="Bellgard S.E."/>
            <person name="Bellgard M.I."/>
        </authorList>
    </citation>
    <scope>NUCLEOTIDE SEQUENCE</scope>
    <source>
        <tissue evidence="2">Shoot tissue taken approximately 20 cm above the soil surface</tissue>
    </source>
</reference>
<dbReference type="EMBL" id="GBRH01243277">
    <property type="protein sequence ID" value="JAD54618.1"/>
    <property type="molecule type" value="Transcribed_RNA"/>
</dbReference>
<reference evidence="2" key="1">
    <citation type="submission" date="2014-09" db="EMBL/GenBank/DDBJ databases">
        <authorList>
            <person name="Magalhaes I.L.F."/>
            <person name="Oliveira U."/>
            <person name="Santos F.R."/>
            <person name="Vidigal T.H.D.A."/>
            <person name="Brescovit A.D."/>
            <person name="Santos A.J."/>
        </authorList>
    </citation>
    <scope>NUCLEOTIDE SEQUENCE</scope>
    <source>
        <tissue evidence="2">Shoot tissue taken approximately 20 cm above the soil surface</tissue>
    </source>
</reference>
<protein>
    <submittedName>
        <fullName evidence="2">Uncharacterized protein</fullName>
    </submittedName>
</protein>
<accession>A0A0A9AXP8</accession>